<dbReference type="GO" id="GO:0044209">
    <property type="term" value="P:AMP salvage"/>
    <property type="evidence" value="ECO:0007669"/>
    <property type="project" value="TreeGrafter"/>
</dbReference>
<dbReference type="SUPFAM" id="SSF53271">
    <property type="entry name" value="PRTase-like"/>
    <property type="match status" value="1"/>
</dbReference>
<proteinExistence type="inferred from homology"/>
<keyword evidence="8" id="KW-0963">Cytoplasm</keyword>
<dbReference type="FunFam" id="3.40.50.2020:FF:000004">
    <property type="entry name" value="Adenine phosphoribosyltransferase"/>
    <property type="match status" value="1"/>
</dbReference>
<comment type="function">
    <text evidence="2">Catalyzes a salvage reaction resulting in the formation of AMP, that is energically less costly than de novo synthesis.</text>
</comment>
<sequence>SLEGLFKALGFDAIVAVESRGFLFGAPLADRLKKPIIPVRKPGKLPAATHATEYALEYGTNTMEIHVDGISKNDRVLLLDDLLATGGTLAAAARLVEISGGTIVGTGVVIELLDLNGRKGLEGYNVKSLIQY</sequence>
<comment type="pathway">
    <text evidence="4">Purine metabolism; AMP biosynthesis via salvage pathway; AMP from adenine: step 1/1.</text>
</comment>
<protein>
    <recommendedName>
        <fullName evidence="7">adenine phosphoribosyltransferase</fullName>
        <ecNumber evidence="7">2.4.2.7</ecNumber>
    </recommendedName>
</protein>
<dbReference type="GO" id="GO:0005737">
    <property type="term" value="C:cytoplasm"/>
    <property type="evidence" value="ECO:0007669"/>
    <property type="project" value="UniProtKB-SubCell"/>
</dbReference>
<evidence type="ECO:0000256" key="8">
    <source>
        <dbReference type="ARBA" id="ARBA00022490"/>
    </source>
</evidence>
<feature type="non-terminal residue" evidence="13">
    <location>
        <position position="1"/>
    </location>
</feature>
<comment type="catalytic activity">
    <reaction evidence="1">
        <text>AMP + diphosphate = 5-phospho-alpha-D-ribose 1-diphosphate + adenine</text>
        <dbReference type="Rhea" id="RHEA:16609"/>
        <dbReference type="ChEBI" id="CHEBI:16708"/>
        <dbReference type="ChEBI" id="CHEBI:33019"/>
        <dbReference type="ChEBI" id="CHEBI:58017"/>
        <dbReference type="ChEBI" id="CHEBI:456215"/>
        <dbReference type="EC" id="2.4.2.7"/>
    </reaction>
</comment>
<dbReference type="EMBL" id="UINC01060089">
    <property type="protein sequence ID" value="SVB84219.1"/>
    <property type="molecule type" value="Genomic_DNA"/>
</dbReference>
<comment type="similarity">
    <text evidence="5">Belongs to the purine/pyrimidine phosphoribosyltransferase family.</text>
</comment>
<dbReference type="GO" id="GO:0006168">
    <property type="term" value="P:adenine salvage"/>
    <property type="evidence" value="ECO:0007669"/>
    <property type="project" value="TreeGrafter"/>
</dbReference>
<evidence type="ECO:0000256" key="6">
    <source>
        <dbReference type="ARBA" id="ARBA00011738"/>
    </source>
</evidence>
<evidence type="ECO:0000256" key="1">
    <source>
        <dbReference type="ARBA" id="ARBA00000868"/>
    </source>
</evidence>
<comment type="subunit">
    <text evidence="6">Homodimer.</text>
</comment>
<dbReference type="GO" id="GO:0003999">
    <property type="term" value="F:adenine phosphoribosyltransferase activity"/>
    <property type="evidence" value="ECO:0007669"/>
    <property type="project" value="UniProtKB-EC"/>
</dbReference>
<keyword evidence="9" id="KW-0328">Glycosyltransferase</keyword>
<accession>A0A382HAN4</accession>
<keyword evidence="11" id="KW-0660">Purine salvage</keyword>
<dbReference type="InterPro" id="IPR050054">
    <property type="entry name" value="UPRTase/APRTase"/>
</dbReference>
<dbReference type="EC" id="2.4.2.7" evidence="7"/>
<evidence type="ECO:0000259" key="12">
    <source>
        <dbReference type="Pfam" id="PF00156"/>
    </source>
</evidence>
<evidence type="ECO:0000256" key="5">
    <source>
        <dbReference type="ARBA" id="ARBA00008391"/>
    </source>
</evidence>
<dbReference type="InterPro" id="IPR000836">
    <property type="entry name" value="PRTase_dom"/>
</dbReference>
<reference evidence="13" key="1">
    <citation type="submission" date="2018-05" db="EMBL/GenBank/DDBJ databases">
        <authorList>
            <person name="Lanie J.A."/>
            <person name="Ng W.-L."/>
            <person name="Kazmierczak K.M."/>
            <person name="Andrzejewski T.M."/>
            <person name="Davidsen T.M."/>
            <person name="Wayne K.J."/>
            <person name="Tettelin H."/>
            <person name="Glass J.I."/>
            <person name="Rusch D."/>
            <person name="Podicherti R."/>
            <person name="Tsui H.-C.T."/>
            <person name="Winkler M.E."/>
        </authorList>
    </citation>
    <scope>NUCLEOTIDE SEQUENCE</scope>
</reference>
<evidence type="ECO:0000256" key="7">
    <source>
        <dbReference type="ARBA" id="ARBA00011893"/>
    </source>
</evidence>
<dbReference type="GO" id="GO:0006166">
    <property type="term" value="P:purine ribonucleoside salvage"/>
    <property type="evidence" value="ECO:0007669"/>
    <property type="project" value="UniProtKB-KW"/>
</dbReference>
<dbReference type="GO" id="GO:0002055">
    <property type="term" value="F:adenine binding"/>
    <property type="evidence" value="ECO:0007669"/>
    <property type="project" value="TreeGrafter"/>
</dbReference>
<comment type="subcellular location">
    <subcellularLocation>
        <location evidence="3">Cytoplasm</location>
    </subcellularLocation>
</comment>
<dbReference type="AlphaFoldDB" id="A0A382HAN4"/>
<organism evidence="13">
    <name type="scientific">marine metagenome</name>
    <dbReference type="NCBI Taxonomy" id="408172"/>
    <lineage>
        <taxon>unclassified sequences</taxon>
        <taxon>metagenomes</taxon>
        <taxon>ecological metagenomes</taxon>
    </lineage>
</organism>
<evidence type="ECO:0000256" key="9">
    <source>
        <dbReference type="ARBA" id="ARBA00022676"/>
    </source>
</evidence>
<dbReference type="PANTHER" id="PTHR32315:SF3">
    <property type="entry name" value="ADENINE PHOSPHORIBOSYLTRANSFERASE"/>
    <property type="match status" value="1"/>
</dbReference>
<evidence type="ECO:0000256" key="10">
    <source>
        <dbReference type="ARBA" id="ARBA00022679"/>
    </source>
</evidence>
<dbReference type="InterPro" id="IPR029057">
    <property type="entry name" value="PRTase-like"/>
</dbReference>
<dbReference type="GO" id="GO:0016208">
    <property type="term" value="F:AMP binding"/>
    <property type="evidence" value="ECO:0007669"/>
    <property type="project" value="TreeGrafter"/>
</dbReference>
<evidence type="ECO:0000256" key="11">
    <source>
        <dbReference type="ARBA" id="ARBA00022726"/>
    </source>
</evidence>
<evidence type="ECO:0000256" key="2">
    <source>
        <dbReference type="ARBA" id="ARBA00003968"/>
    </source>
</evidence>
<keyword evidence="10" id="KW-0808">Transferase</keyword>
<gene>
    <name evidence="13" type="ORF">METZ01_LOCUS237073</name>
</gene>
<name>A0A382HAN4_9ZZZZ</name>
<dbReference type="Pfam" id="PF00156">
    <property type="entry name" value="Pribosyltran"/>
    <property type="match status" value="1"/>
</dbReference>
<dbReference type="Gene3D" id="3.40.50.2020">
    <property type="match status" value="1"/>
</dbReference>
<dbReference type="NCBIfam" id="NF002636">
    <property type="entry name" value="PRK02304.1-5"/>
    <property type="match status" value="1"/>
</dbReference>
<evidence type="ECO:0000256" key="3">
    <source>
        <dbReference type="ARBA" id="ARBA00004496"/>
    </source>
</evidence>
<dbReference type="CDD" id="cd06223">
    <property type="entry name" value="PRTases_typeI"/>
    <property type="match status" value="1"/>
</dbReference>
<feature type="domain" description="Phosphoribosyltransferase" evidence="12">
    <location>
        <begin position="11"/>
        <end position="111"/>
    </location>
</feature>
<dbReference type="PANTHER" id="PTHR32315">
    <property type="entry name" value="ADENINE PHOSPHORIBOSYLTRANSFERASE"/>
    <property type="match status" value="1"/>
</dbReference>
<evidence type="ECO:0000256" key="4">
    <source>
        <dbReference type="ARBA" id="ARBA00004659"/>
    </source>
</evidence>
<evidence type="ECO:0000313" key="13">
    <source>
        <dbReference type="EMBL" id="SVB84219.1"/>
    </source>
</evidence>